<dbReference type="GO" id="GO:0034599">
    <property type="term" value="P:cellular response to oxidative stress"/>
    <property type="evidence" value="ECO:0007669"/>
    <property type="project" value="InterPro"/>
</dbReference>
<organism evidence="5 6">
    <name type="scientific">Mycoplasmopsis bovigenitalium 51080</name>
    <dbReference type="NCBI Taxonomy" id="1188235"/>
    <lineage>
        <taxon>Bacteria</taxon>
        <taxon>Bacillati</taxon>
        <taxon>Mycoplasmatota</taxon>
        <taxon>Mycoplasmoidales</taxon>
        <taxon>Metamycoplasmataceae</taxon>
        <taxon>Mycoplasmopsis</taxon>
    </lineage>
</organism>
<keyword evidence="2" id="KW-0963">Cytoplasm</keyword>
<evidence type="ECO:0000256" key="1">
    <source>
        <dbReference type="ARBA" id="ARBA00004496"/>
    </source>
</evidence>
<dbReference type="Gene3D" id="3.40.109.10">
    <property type="entry name" value="NADH Oxidase"/>
    <property type="match status" value="1"/>
</dbReference>
<dbReference type="GO" id="GO:0016491">
    <property type="term" value="F:oxidoreductase activity"/>
    <property type="evidence" value="ECO:0007669"/>
    <property type="project" value="UniProtKB-KW"/>
</dbReference>
<dbReference type="RefSeq" id="WP_004419679.1">
    <property type="nucleotide sequence ID" value="NZ_AORH01000015.1"/>
</dbReference>
<evidence type="ECO:0000256" key="3">
    <source>
        <dbReference type="ARBA" id="ARBA00023002"/>
    </source>
</evidence>
<dbReference type="Pfam" id="PF00881">
    <property type="entry name" value="Nitroreductase"/>
    <property type="match status" value="1"/>
</dbReference>
<evidence type="ECO:0000313" key="6">
    <source>
        <dbReference type="Proteomes" id="UP000013220"/>
    </source>
</evidence>
<evidence type="ECO:0000256" key="2">
    <source>
        <dbReference type="ARBA" id="ARBA00022490"/>
    </source>
</evidence>
<keyword evidence="6" id="KW-1185">Reference proteome</keyword>
<dbReference type="Proteomes" id="UP000013220">
    <property type="component" value="Unassembled WGS sequence"/>
</dbReference>
<accession>N9TV62</accession>
<dbReference type="PANTHER" id="PTHR43035">
    <property type="entry name" value="FATTY ACID REPRESSION MUTANT PROTEIN 2-RELATED"/>
    <property type="match status" value="1"/>
</dbReference>
<dbReference type="InterPro" id="IPR029479">
    <property type="entry name" value="Nitroreductase"/>
</dbReference>
<proteinExistence type="predicted"/>
<gene>
    <name evidence="5" type="ORF">MBVG_2330</name>
</gene>
<evidence type="ECO:0000313" key="5">
    <source>
        <dbReference type="EMBL" id="ENY69970.1"/>
    </source>
</evidence>
<evidence type="ECO:0000259" key="4">
    <source>
        <dbReference type="Pfam" id="PF00881"/>
    </source>
</evidence>
<dbReference type="InterPro" id="IPR033877">
    <property type="entry name" value="Frm2/Hbn1"/>
</dbReference>
<reference evidence="5 6" key="1">
    <citation type="journal article" date="2013" name="Genome Announc.">
        <title>Draft Genome Sequences of Mycoplasma alkalescens, Mycoplasma arginini, and Mycoplasma bovigenitalium, Three Species with Equivocal Pathogenic Status for Cattle.</title>
        <authorList>
            <person name="Manso-Silvan L."/>
            <person name="Tardy F."/>
            <person name="Baranowski E."/>
            <person name="Barre A."/>
            <person name="Blanchard A."/>
            <person name="Breton M."/>
            <person name="Couture C."/>
            <person name="Citti C."/>
            <person name="Dordet-Frisoni E."/>
            <person name="Dupuy V."/>
            <person name="Gaurivaud P."/>
            <person name="Jacob D."/>
            <person name="Lemaitre C."/>
            <person name="Nikolski M."/>
            <person name="Nouvel L.X."/>
            <person name="Poumarat F."/>
            <person name="Thebault P."/>
            <person name="Theil S."/>
            <person name="Thiaucourt F."/>
            <person name="Sirand-Pugnet P."/>
        </authorList>
    </citation>
    <scope>NUCLEOTIDE SEQUENCE [LARGE SCALE GENOMIC DNA]</scope>
    <source>
        <strain evidence="5 6">51080</strain>
    </source>
</reference>
<dbReference type="InterPro" id="IPR000415">
    <property type="entry name" value="Nitroreductase-like"/>
</dbReference>
<dbReference type="PANTHER" id="PTHR43035:SF1">
    <property type="entry name" value="FATTY ACID REPRESSION MUTANT PROTEIN 2-RELATED"/>
    <property type="match status" value="1"/>
</dbReference>
<feature type="domain" description="Nitroreductase" evidence="4">
    <location>
        <begin position="9"/>
        <end position="168"/>
    </location>
</feature>
<sequence>MSIITSLSKRRSYYLINKKLETSKDIIVEKIKELTELVPDAFNMRSSRVVVAFDEKHEQIWDAIYDSYDGKVARDKIDSFKAGAGTILFYYDKNTIENMQNAFSLYADNFPIWANQTNGALQMSIWSMLRELNIGATLQHYNPVIDKKLQELLGLPENFVLVAQMPFGGIEKEVEPKQEEPIVNRVIVA</sequence>
<dbReference type="PATRIC" id="fig|1188235.3.peg.247"/>
<protein>
    <recommendedName>
        <fullName evidence="4">Nitroreductase domain-containing protein</fullName>
    </recommendedName>
</protein>
<dbReference type="eggNOG" id="COG3560">
    <property type="taxonomic scope" value="Bacteria"/>
</dbReference>
<comment type="caution">
    <text evidence="5">The sequence shown here is derived from an EMBL/GenBank/DDBJ whole genome shotgun (WGS) entry which is preliminary data.</text>
</comment>
<dbReference type="AlphaFoldDB" id="N9TV62"/>
<dbReference type="GO" id="GO:0005737">
    <property type="term" value="C:cytoplasm"/>
    <property type="evidence" value="ECO:0007669"/>
    <property type="project" value="UniProtKB-SubCell"/>
</dbReference>
<name>N9TV62_9BACT</name>
<dbReference type="FunFam" id="3.40.109.10:FF:000001">
    <property type="entry name" value="Nitroreductase family"/>
    <property type="match status" value="1"/>
</dbReference>
<keyword evidence="3" id="KW-0560">Oxidoreductase</keyword>
<dbReference type="EMBL" id="AORH01000015">
    <property type="protein sequence ID" value="ENY69970.1"/>
    <property type="molecule type" value="Genomic_DNA"/>
</dbReference>
<dbReference type="SUPFAM" id="SSF55469">
    <property type="entry name" value="FMN-dependent nitroreductase-like"/>
    <property type="match status" value="1"/>
</dbReference>
<dbReference type="OrthoDB" id="9810617at2"/>
<comment type="subcellular location">
    <subcellularLocation>
        <location evidence="1">Cytoplasm</location>
    </subcellularLocation>
</comment>